<gene>
    <name evidence="1" type="ORF">OSB04_006910</name>
</gene>
<reference evidence="1" key="1">
    <citation type="submission" date="2023-03" db="EMBL/GenBank/DDBJ databases">
        <title>Chromosome-scale reference genome and RAD-based genetic map of yellow starthistle (Centaurea solstitialis) reveal putative structural variation and QTLs associated with invader traits.</title>
        <authorList>
            <person name="Reatini B."/>
            <person name="Cang F.A."/>
            <person name="Jiang Q."/>
            <person name="Mckibben M.T.W."/>
            <person name="Barker M.S."/>
            <person name="Rieseberg L.H."/>
            <person name="Dlugosch K.M."/>
        </authorList>
    </citation>
    <scope>NUCLEOTIDE SEQUENCE</scope>
    <source>
        <strain evidence="1">CAN-66</strain>
        <tissue evidence="1">Leaf</tissue>
    </source>
</reference>
<dbReference type="EMBL" id="JARYMX010000002">
    <property type="protein sequence ID" value="KAJ9561750.1"/>
    <property type="molecule type" value="Genomic_DNA"/>
</dbReference>
<organism evidence="1 2">
    <name type="scientific">Centaurea solstitialis</name>
    <name type="common">yellow star-thistle</name>
    <dbReference type="NCBI Taxonomy" id="347529"/>
    <lineage>
        <taxon>Eukaryota</taxon>
        <taxon>Viridiplantae</taxon>
        <taxon>Streptophyta</taxon>
        <taxon>Embryophyta</taxon>
        <taxon>Tracheophyta</taxon>
        <taxon>Spermatophyta</taxon>
        <taxon>Magnoliopsida</taxon>
        <taxon>eudicotyledons</taxon>
        <taxon>Gunneridae</taxon>
        <taxon>Pentapetalae</taxon>
        <taxon>asterids</taxon>
        <taxon>campanulids</taxon>
        <taxon>Asterales</taxon>
        <taxon>Asteraceae</taxon>
        <taxon>Carduoideae</taxon>
        <taxon>Cardueae</taxon>
        <taxon>Centaureinae</taxon>
        <taxon>Centaurea</taxon>
    </lineage>
</organism>
<sequence>MINFLYLHRTVFGSTLAIGKQTVSGSTLAIRKQCPLTVGCKYEKLIITLDAPSNHMINFLYLHRTVSGSTLAIRKHVCNVFKLVYNIVLLDSNHVSKASSKGPTLSIRGGGINLLLKTLAPLCTTIELVYNAIILFNSCHEVIVSDPNLIYWNMTKKMKLRIQSFIHICACMKSNHMINFLYLHQTVSGSTLAIRKQLV</sequence>
<proteinExistence type="predicted"/>
<comment type="caution">
    <text evidence="1">The sequence shown here is derived from an EMBL/GenBank/DDBJ whole genome shotgun (WGS) entry which is preliminary data.</text>
</comment>
<dbReference type="AlphaFoldDB" id="A0AA38TIU6"/>
<accession>A0AA38TIU6</accession>
<evidence type="ECO:0000313" key="1">
    <source>
        <dbReference type="EMBL" id="KAJ9561750.1"/>
    </source>
</evidence>
<keyword evidence="2" id="KW-1185">Reference proteome</keyword>
<protein>
    <submittedName>
        <fullName evidence="1">Uncharacterized protein</fullName>
    </submittedName>
</protein>
<evidence type="ECO:0000313" key="2">
    <source>
        <dbReference type="Proteomes" id="UP001172457"/>
    </source>
</evidence>
<dbReference type="Proteomes" id="UP001172457">
    <property type="component" value="Chromosome 2"/>
</dbReference>
<name>A0AA38TIU6_9ASTR</name>